<sequence length="334" mass="36768">MRRRRLRPTQGLLLMLAALLLLLPVYARPQLTMPGLSYAYLFVIDISQSMNVADQPDADGRTQTRLAAARAAVIAGLRQLPCGSLAALGLFADDETLMVFEPLEVCAHYPAMEKVVAGISWRMAWGGNSQIDAGLQSAAREAIERHLNLVFVSDGDEAPRREALRLDKLRTQRGKLKGLLIGVGGEQERPVPRLDEHDEVVGYWQVQDAVRNGGNPNLAAMLQNLQPDEAVPAEMLRGAPEFQSAQRVETLRQLADAEGLQYRALRSQRDFNRALSAASLGELRQVPRDLRPVFALGSALLLLLACLLPSRMTALRRLGHIRHTAGARPTQALR</sequence>
<gene>
    <name evidence="3" type="ORF">SAMN04488038_11272</name>
</gene>
<dbReference type="InterPro" id="IPR002035">
    <property type="entry name" value="VWF_A"/>
</dbReference>
<protein>
    <submittedName>
        <fullName evidence="3">MxaL protein</fullName>
    </submittedName>
</protein>
<organism evidence="3 4">
    <name type="scientific">Solimonas aquatica</name>
    <dbReference type="NCBI Taxonomy" id="489703"/>
    <lineage>
        <taxon>Bacteria</taxon>
        <taxon>Pseudomonadati</taxon>
        <taxon>Pseudomonadota</taxon>
        <taxon>Gammaproteobacteria</taxon>
        <taxon>Nevskiales</taxon>
        <taxon>Nevskiaceae</taxon>
        <taxon>Solimonas</taxon>
    </lineage>
</organism>
<evidence type="ECO:0000259" key="2">
    <source>
        <dbReference type="SMART" id="SM00327"/>
    </source>
</evidence>
<dbReference type="InterPro" id="IPR036465">
    <property type="entry name" value="vWFA_dom_sf"/>
</dbReference>
<evidence type="ECO:0000313" key="4">
    <source>
        <dbReference type="Proteomes" id="UP000199233"/>
    </source>
</evidence>
<keyword evidence="1" id="KW-1133">Transmembrane helix</keyword>
<dbReference type="Pfam" id="PF13519">
    <property type="entry name" value="VWA_2"/>
    <property type="match status" value="1"/>
</dbReference>
<reference evidence="3 4" key="1">
    <citation type="submission" date="2016-10" db="EMBL/GenBank/DDBJ databases">
        <authorList>
            <person name="de Groot N.N."/>
        </authorList>
    </citation>
    <scope>NUCLEOTIDE SEQUENCE [LARGE SCALE GENOMIC DNA]</scope>
    <source>
        <strain evidence="3 4">DSM 25927</strain>
    </source>
</reference>
<feature type="transmembrane region" description="Helical" evidence="1">
    <location>
        <begin position="290"/>
        <end position="308"/>
    </location>
</feature>
<keyword evidence="1" id="KW-0812">Transmembrane</keyword>
<evidence type="ECO:0000313" key="3">
    <source>
        <dbReference type="EMBL" id="SEQ90328.1"/>
    </source>
</evidence>
<dbReference type="SMART" id="SM00327">
    <property type="entry name" value="VWA"/>
    <property type="match status" value="1"/>
</dbReference>
<accession>A0A1H9JU40</accession>
<proteinExistence type="predicted"/>
<dbReference type="Proteomes" id="UP000199233">
    <property type="component" value="Unassembled WGS sequence"/>
</dbReference>
<dbReference type="RefSeq" id="WP_093288002.1">
    <property type="nucleotide sequence ID" value="NZ_FOFS01000012.1"/>
</dbReference>
<dbReference type="SUPFAM" id="SSF53300">
    <property type="entry name" value="vWA-like"/>
    <property type="match status" value="1"/>
</dbReference>
<dbReference type="STRING" id="489703.SAMN04488038_11272"/>
<feature type="domain" description="VWFA" evidence="2">
    <location>
        <begin position="37"/>
        <end position="222"/>
    </location>
</feature>
<name>A0A1H9JU40_9GAMM</name>
<dbReference type="AlphaFoldDB" id="A0A1H9JU40"/>
<dbReference type="OrthoDB" id="7055767at2"/>
<dbReference type="Gene3D" id="3.40.50.410">
    <property type="entry name" value="von Willebrand factor, type A domain"/>
    <property type="match status" value="1"/>
</dbReference>
<dbReference type="EMBL" id="FOFS01000012">
    <property type="protein sequence ID" value="SEQ90328.1"/>
    <property type="molecule type" value="Genomic_DNA"/>
</dbReference>
<keyword evidence="4" id="KW-1185">Reference proteome</keyword>
<keyword evidence="1" id="KW-0472">Membrane</keyword>
<evidence type="ECO:0000256" key="1">
    <source>
        <dbReference type="SAM" id="Phobius"/>
    </source>
</evidence>